<evidence type="ECO:0000313" key="2">
    <source>
        <dbReference type="EMBL" id="KJB46013.1"/>
    </source>
</evidence>
<feature type="transmembrane region" description="Helical" evidence="1">
    <location>
        <begin position="161"/>
        <end position="179"/>
    </location>
</feature>
<evidence type="ECO:0000256" key="1">
    <source>
        <dbReference type="SAM" id="Phobius"/>
    </source>
</evidence>
<dbReference type="Proteomes" id="UP000032304">
    <property type="component" value="Chromosome 7"/>
</dbReference>
<protein>
    <recommendedName>
        <fullName evidence="4">Transmembrane protein</fullName>
    </recommendedName>
</protein>
<proteinExistence type="predicted"/>
<dbReference type="AlphaFoldDB" id="A0A0D2R419"/>
<keyword evidence="1" id="KW-1133">Transmembrane helix</keyword>
<dbReference type="eggNOG" id="ENOG502S8PQ">
    <property type="taxonomic scope" value="Eukaryota"/>
</dbReference>
<accession>A0A0D2R419</accession>
<keyword evidence="1" id="KW-0812">Transmembrane</keyword>
<dbReference type="Gramene" id="KJB46013">
    <property type="protein sequence ID" value="KJB46013"/>
    <property type="gene ID" value="B456_007G342900"/>
</dbReference>
<keyword evidence="3" id="KW-1185">Reference proteome</keyword>
<sequence length="237" mass="26918">MEKSIQFKSQILHYRTNSFLNPFLESTISLQVFNCSWKSPIFTVSPLFSPKTQIQKPIICARRSKRRKGSDRSTKLALELMSILASNLRILPQPLDLIVQNLVAADEEGLGFLNGFNGVRFKGWKKPTMRRRNGKKILGFLVILGSCILCLLFGKEISSDLLFGILGLMFFVFALIKVWRRGIKAWVFGVCCVGLSVGLGLRGNEAMKWIREIRVPSSSSSVMEIVRRGKRRSKWTF</sequence>
<feature type="transmembrane region" description="Helical" evidence="1">
    <location>
        <begin position="185"/>
        <end position="201"/>
    </location>
</feature>
<feature type="transmembrane region" description="Helical" evidence="1">
    <location>
        <begin position="137"/>
        <end position="154"/>
    </location>
</feature>
<name>A0A0D2R419_GOSRA</name>
<evidence type="ECO:0000313" key="3">
    <source>
        <dbReference type="Proteomes" id="UP000032304"/>
    </source>
</evidence>
<evidence type="ECO:0008006" key="4">
    <source>
        <dbReference type="Google" id="ProtNLM"/>
    </source>
</evidence>
<organism evidence="2 3">
    <name type="scientific">Gossypium raimondii</name>
    <name type="common">Peruvian cotton</name>
    <name type="synonym">Gossypium klotzschianum subsp. raimondii</name>
    <dbReference type="NCBI Taxonomy" id="29730"/>
    <lineage>
        <taxon>Eukaryota</taxon>
        <taxon>Viridiplantae</taxon>
        <taxon>Streptophyta</taxon>
        <taxon>Embryophyta</taxon>
        <taxon>Tracheophyta</taxon>
        <taxon>Spermatophyta</taxon>
        <taxon>Magnoliopsida</taxon>
        <taxon>eudicotyledons</taxon>
        <taxon>Gunneridae</taxon>
        <taxon>Pentapetalae</taxon>
        <taxon>rosids</taxon>
        <taxon>malvids</taxon>
        <taxon>Malvales</taxon>
        <taxon>Malvaceae</taxon>
        <taxon>Malvoideae</taxon>
        <taxon>Gossypium</taxon>
    </lineage>
</organism>
<keyword evidence="1" id="KW-0472">Membrane</keyword>
<gene>
    <name evidence="2" type="ORF">B456_007G342900</name>
</gene>
<dbReference type="EMBL" id="CM001746">
    <property type="protein sequence ID" value="KJB46013.1"/>
    <property type="molecule type" value="Genomic_DNA"/>
</dbReference>
<reference evidence="2 3" key="1">
    <citation type="journal article" date="2012" name="Nature">
        <title>Repeated polyploidization of Gossypium genomes and the evolution of spinnable cotton fibres.</title>
        <authorList>
            <person name="Paterson A.H."/>
            <person name="Wendel J.F."/>
            <person name="Gundlach H."/>
            <person name="Guo H."/>
            <person name="Jenkins J."/>
            <person name="Jin D."/>
            <person name="Llewellyn D."/>
            <person name="Showmaker K.C."/>
            <person name="Shu S."/>
            <person name="Udall J."/>
            <person name="Yoo M.J."/>
            <person name="Byers R."/>
            <person name="Chen W."/>
            <person name="Doron-Faigenboim A."/>
            <person name="Duke M.V."/>
            <person name="Gong L."/>
            <person name="Grimwood J."/>
            <person name="Grover C."/>
            <person name="Grupp K."/>
            <person name="Hu G."/>
            <person name="Lee T.H."/>
            <person name="Li J."/>
            <person name="Lin L."/>
            <person name="Liu T."/>
            <person name="Marler B.S."/>
            <person name="Page J.T."/>
            <person name="Roberts A.W."/>
            <person name="Romanel E."/>
            <person name="Sanders W.S."/>
            <person name="Szadkowski E."/>
            <person name="Tan X."/>
            <person name="Tang H."/>
            <person name="Xu C."/>
            <person name="Wang J."/>
            <person name="Wang Z."/>
            <person name="Zhang D."/>
            <person name="Zhang L."/>
            <person name="Ashrafi H."/>
            <person name="Bedon F."/>
            <person name="Bowers J.E."/>
            <person name="Brubaker C.L."/>
            <person name="Chee P.W."/>
            <person name="Das S."/>
            <person name="Gingle A.R."/>
            <person name="Haigler C.H."/>
            <person name="Harker D."/>
            <person name="Hoffmann L.V."/>
            <person name="Hovav R."/>
            <person name="Jones D.C."/>
            <person name="Lemke C."/>
            <person name="Mansoor S."/>
            <person name="ur Rahman M."/>
            <person name="Rainville L.N."/>
            <person name="Rambani A."/>
            <person name="Reddy U.K."/>
            <person name="Rong J.K."/>
            <person name="Saranga Y."/>
            <person name="Scheffler B.E."/>
            <person name="Scheffler J.A."/>
            <person name="Stelly D.M."/>
            <person name="Triplett B.A."/>
            <person name="Van Deynze A."/>
            <person name="Vaslin M.F."/>
            <person name="Waghmare V.N."/>
            <person name="Walford S.A."/>
            <person name="Wright R.J."/>
            <person name="Zaki E.A."/>
            <person name="Zhang T."/>
            <person name="Dennis E.S."/>
            <person name="Mayer K.F."/>
            <person name="Peterson D.G."/>
            <person name="Rokhsar D.S."/>
            <person name="Wang X."/>
            <person name="Schmutz J."/>
        </authorList>
    </citation>
    <scope>NUCLEOTIDE SEQUENCE [LARGE SCALE GENOMIC DNA]</scope>
</reference>
<dbReference type="OMA" id="VCVILWI"/>